<accession>A0A2W7NAB6</accession>
<dbReference type="OrthoDB" id="1452914at2"/>
<keyword evidence="2" id="KW-1185">Reference proteome</keyword>
<proteinExistence type="predicted"/>
<comment type="caution">
    <text evidence="1">The sequence shown here is derived from an EMBL/GenBank/DDBJ whole genome shotgun (WGS) entry which is preliminary data.</text>
</comment>
<gene>
    <name evidence="1" type="ORF">LX69_01434</name>
</gene>
<dbReference type="Proteomes" id="UP000249239">
    <property type="component" value="Unassembled WGS sequence"/>
</dbReference>
<evidence type="ECO:0000313" key="2">
    <source>
        <dbReference type="Proteomes" id="UP000249239"/>
    </source>
</evidence>
<protein>
    <submittedName>
        <fullName evidence="1">Uncharacterized protein</fullName>
    </submittedName>
</protein>
<organism evidence="1 2">
    <name type="scientific">Breznakibacter xylanolyticus</name>
    <dbReference type="NCBI Taxonomy" id="990"/>
    <lineage>
        <taxon>Bacteria</taxon>
        <taxon>Pseudomonadati</taxon>
        <taxon>Bacteroidota</taxon>
        <taxon>Bacteroidia</taxon>
        <taxon>Marinilabiliales</taxon>
        <taxon>Marinilabiliaceae</taxon>
        <taxon>Breznakibacter</taxon>
    </lineage>
</organism>
<evidence type="ECO:0000313" key="1">
    <source>
        <dbReference type="EMBL" id="PZX17385.1"/>
    </source>
</evidence>
<sequence>MENLKNEPHFHFHSDVNKVLGKHDTKALNLETAALHYSNLLPLENEAIQLMLKSTYTQRLATADQTRDITENGFEMSVKSNLMHFDPEKALAAQRLWTFLQTKGNVTKKDYNTETIDINNIVTEMRGKSAPDVALLNLTEWVDKLDADNRAFTALKDDREFEDSEKTNLRMKQVRPQLDKAFRALADRIDALVLLNGPSAYQALVNQINTLVEKYDLTMQQHLGRVQASETTPPAPPAR</sequence>
<dbReference type="RefSeq" id="WP_111445115.1">
    <property type="nucleotide sequence ID" value="NZ_QKZK01000009.1"/>
</dbReference>
<dbReference type="Pfam" id="PF19775">
    <property type="entry name" value="DUF6261"/>
    <property type="match status" value="1"/>
</dbReference>
<reference evidence="1 2" key="1">
    <citation type="submission" date="2018-06" db="EMBL/GenBank/DDBJ databases">
        <title>Genomic Encyclopedia of Archaeal and Bacterial Type Strains, Phase II (KMG-II): from individual species to whole genera.</title>
        <authorList>
            <person name="Goeker M."/>
        </authorList>
    </citation>
    <scope>NUCLEOTIDE SEQUENCE [LARGE SCALE GENOMIC DNA]</scope>
    <source>
        <strain evidence="1 2">DSM 6779</strain>
    </source>
</reference>
<dbReference type="AlphaFoldDB" id="A0A2W7NAB6"/>
<name>A0A2W7NAB6_9BACT</name>
<dbReference type="EMBL" id="QKZK01000009">
    <property type="protein sequence ID" value="PZX17385.1"/>
    <property type="molecule type" value="Genomic_DNA"/>
</dbReference>
<dbReference type="InterPro" id="IPR046228">
    <property type="entry name" value="DUF6261"/>
</dbReference>